<dbReference type="PROSITE" id="PS51257">
    <property type="entry name" value="PROKAR_LIPOPROTEIN"/>
    <property type="match status" value="1"/>
</dbReference>
<name>A0A1I6KVT0_9FIRM</name>
<dbReference type="Proteomes" id="UP000199659">
    <property type="component" value="Unassembled WGS sequence"/>
</dbReference>
<dbReference type="EMBL" id="FOYZ01000011">
    <property type="protein sequence ID" value="SFR95349.1"/>
    <property type="molecule type" value="Genomic_DNA"/>
</dbReference>
<reference evidence="1 2" key="1">
    <citation type="submission" date="2016-10" db="EMBL/GenBank/DDBJ databases">
        <authorList>
            <person name="de Groot N.N."/>
        </authorList>
    </citation>
    <scope>NUCLEOTIDE SEQUENCE [LARGE SCALE GENOMIC DNA]</scope>
    <source>
        <strain evidence="1 2">743A</strain>
    </source>
</reference>
<protein>
    <recommendedName>
        <fullName evidence="3">Lipoprotein</fullName>
    </recommendedName>
</protein>
<organism evidence="1 2">
    <name type="scientific">Anaeromicropila populeti</name>
    <dbReference type="NCBI Taxonomy" id="37658"/>
    <lineage>
        <taxon>Bacteria</taxon>
        <taxon>Bacillati</taxon>
        <taxon>Bacillota</taxon>
        <taxon>Clostridia</taxon>
        <taxon>Lachnospirales</taxon>
        <taxon>Lachnospiraceae</taxon>
        <taxon>Anaeromicropila</taxon>
    </lineage>
</organism>
<proteinExistence type="predicted"/>
<evidence type="ECO:0008006" key="3">
    <source>
        <dbReference type="Google" id="ProtNLM"/>
    </source>
</evidence>
<sequence length="188" mass="21194">MKKVKLIYMLLIVGVLLLSSCGIKEDVASEENVASEEAILNTPYATEDNNLVTVEPEKELDDSNNKDEIEVSTAPDEEVKESADPYVGVYNDPSIDEPCLKIEKDKDGVYLIKIGLHRVTTLDQCKGVVKDNKLEFSTNEIFDDELKGKITLDGDNAEVVFFGDEWLDFAGFNFRKFEKISDVPYDLW</sequence>
<evidence type="ECO:0000313" key="2">
    <source>
        <dbReference type="Proteomes" id="UP000199659"/>
    </source>
</evidence>
<keyword evidence="2" id="KW-1185">Reference proteome</keyword>
<gene>
    <name evidence="1" type="ORF">SAMN05661086_02755</name>
</gene>
<dbReference type="RefSeq" id="WP_143099183.1">
    <property type="nucleotide sequence ID" value="NZ_FOYZ01000011.1"/>
</dbReference>
<dbReference type="AlphaFoldDB" id="A0A1I6KVT0"/>
<evidence type="ECO:0000313" key="1">
    <source>
        <dbReference type="EMBL" id="SFR95349.1"/>
    </source>
</evidence>
<dbReference type="OrthoDB" id="2002940at2"/>
<dbReference type="STRING" id="37658.SAMN05661086_02755"/>
<accession>A0A1I6KVT0</accession>